<keyword evidence="8 10" id="KW-0472">Membrane</keyword>
<feature type="transmembrane region" description="Helical" evidence="10">
    <location>
        <begin position="179"/>
        <end position="200"/>
    </location>
</feature>
<evidence type="ECO:0000256" key="8">
    <source>
        <dbReference type="ARBA" id="ARBA00023136"/>
    </source>
</evidence>
<dbReference type="RefSeq" id="WP_005504636.1">
    <property type="nucleotide sequence ID" value="NZ_JH370351.1"/>
</dbReference>
<evidence type="ECO:0000256" key="10">
    <source>
        <dbReference type="SAM" id="Phobius"/>
    </source>
</evidence>
<dbReference type="GO" id="GO:0015297">
    <property type="term" value="F:antiporter activity"/>
    <property type="evidence" value="ECO:0007669"/>
    <property type="project" value="UniProtKB-KW"/>
</dbReference>
<dbReference type="EMBL" id="ACSB01000005">
    <property type="protein sequence ID" value="EHB88536.1"/>
    <property type="molecule type" value="Genomic_DNA"/>
</dbReference>
<dbReference type="InterPro" id="IPR038770">
    <property type="entry name" value="Na+/solute_symporter_sf"/>
</dbReference>
<dbReference type="HOGENOM" id="CLU_005126_0_0_11"/>
<feature type="transmembrane region" description="Helical" evidence="10">
    <location>
        <begin position="251"/>
        <end position="269"/>
    </location>
</feature>
<accession>G5EPV5</accession>
<evidence type="ECO:0000256" key="3">
    <source>
        <dbReference type="ARBA" id="ARBA00022448"/>
    </source>
</evidence>
<feature type="transmembrane region" description="Helical" evidence="10">
    <location>
        <begin position="37"/>
        <end position="57"/>
    </location>
</feature>
<dbReference type="GO" id="GO:1902600">
    <property type="term" value="P:proton transmembrane transport"/>
    <property type="evidence" value="ECO:0007669"/>
    <property type="project" value="InterPro"/>
</dbReference>
<dbReference type="AlphaFoldDB" id="G5EPV5"/>
<feature type="transmembrane region" description="Helical" evidence="10">
    <location>
        <begin position="147"/>
        <end position="167"/>
    </location>
</feature>
<dbReference type="Pfam" id="PF00999">
    <property type="entry name" value="Na_H_Exchanger"/>
    <property type="match status" value="1"/>
</dbReference>
<feature type="transmembrane region" description="Helical" evidence="10">
    <location>
        <begin position="300"/>
        <end position="320"/>
    </location>
</feature>
<evidence type="ECO:0000313" key="13">
    <source>
        <dbReference type="Proteomes" id="UP000004897"/>
    </source>
</evidence>
<evidence type="ECO:0000256" key="7">
    <source>
        <dbReference type="ARBA" id="ARBA00023065"/>
    </source>
</evidence>
<keyword evidence="5 10" id="KW-0812">Transmembrane</keyword>
<comment type="caution">
    <text evidence="12">The sequence shown here is derived from an EMBL/GenBank/DDBJ whole genome shotgun (WGS) entry which is preliminary data.</text>
</comment>
<evidence type="ECO:0000256" key="1">
    <source>
        <dbReference type="ARBA" id="ARBA00004141"/>
    </source>
</evidence>
<feature type="compositionally biased region" description="Low complexity" evidence="9">
    <location>
        <begin position="489"/>
        <end position="510"/>
    </location>
</feature>
<feature type="transmembrane region" description="Helical" evidence="10">
    <location>
        <begin position="121"/>
        <end position="141"/>
    </location>
</feature>
<evidence type="ECO:0000256" key="2">
    <source>
        <dbReference type="ARBA" id="ARBA00005551"/>
    </source>
</evidence>
<comment type="subcellular location">
    <subcellularLocation>
        <location evidence="1">Membrane</location>
        <topology evidence="1">Multi-pass membrane protein</topology>
    </subcellularLocation>
</comment>
<dbReference type="PATRIC" id="fig|563033.4.peg.309"/>
<dbReference type="PANTHER" id="PTHR43562:SF1">
    <property type="entry name" value="NA(+)_H(+) ANTIPORTER YJBQ-RELATED"/>
    <property type="match status" value="1"/>
</dbReference>
<feature type="transmembrane region" description="Helical" evidence="10">
    <location>
        <begin position="275"/>
        <end position="293"/>
    </location>
</feature>
<organism evidence="12 13">
    <name type="scientific">Rothia mucilaginosa M508</name>
    <dbReference type="NCBI Taxonomy" id="563033"/>
    <lineage>
        <taxon>Bacteria</taxon>
        <taxon>Bacillati</taxon>
        <taxon>Actinomycetota</taxon>
        <taxon>Actinomycetes</taxon>
        <taxon>Micrococcales</taxon>
        <taxon>Micrococcaceae</taxon>
        <taxon>Rothia</taxon>
    </lineage>
</organism>
<name>G5EPV5_9MICC</name>
<reference evidence="12 13" key="1">
    <citation type="submission" date="2011-08" db="EMBL/GenBank/DDBJ databases">
        <title>The Genome Sequence of Rothia mucilaginosa M508.</title>
        <authorList>
            <consortium name="The Broad Institute Genome Sequencing Platform"/>
            <consortium name="The Broad Institute Genome Sequencing Center for Infectious Disease"/>
            <person name="Earl A."/>
            <person name="Ward D."/>
            <person name="Feldgarden M."/>
            <person name="Gevers D."/>
            <person name="Sibley C.D."/>
            <person name="Field T.R."/>
            <person name="Grinwis M."/>
            <person name="Eshaghurshan C.S."/>
            <person name="Surette M.G."/>
            <person name="Young S.K."/>
            <person name="Zeng Q."/>
            <person name="Gargeya S."/>
            <person name="Fitzgerald M."/>
            <person name="Haas B."/>
            <person name="Abouelleil A."/>
            <person name="Alvarado L."/>
            <person name="Arachchi H.M."/>
            <person name="Berlin A."/>
            <person name="Brown A."/>
            <person name="Chapman S.B."/>
            <person name="Chen Z."/>
            <person name="Dunbar C."/>
            <person name="Freedman E."/>
            <person name="Gearin G."/>
            <person name="Gellesch M."/>
            <person name="Goldberg J."/>
            <person name="Griggs A."/>
            <person name="Gujja S."/>
            <person name="Heiman D."/>
            <person name="Howarth C."/>
            <person name="Larson L."/>
            <person name="Lui A."/>
            <person name="MacDonald P.J.P."/>
            <person name="Montmayeur A."/>
            <person name="Murphy C."/>
            <person name="Neiman D."/>
            <person name="Pearson M."/>
            <person name="Priest M."/>
            <person name="Roberts A."/>
            <person name="Saif S."/>
            <person name="Shea T."/>
            <person name="Shenoy N."/>
            <person name="Sisk P."/>
            <person name="Stolte C."/>
            <person name="Sykes S."/>
            <person name="Wortman J."/>
            <person name="Nusbaum C."/>
            <person name="Birren B."/>
        </authorList>
    </citation>
    <scope>NUCLEOTIDE SEQUENCE [LARGE SCALE GENOMIC DNA]</scope>
    <source>
        <strain evidence="12 13">M508</strain>
    </source>
</reference>
<evidence type="ECO:0000256" key="4">
    <source>
        <dbReference type="ARBA" id="ARBA00022449"/>
    </source>
</evidence>
<feature type="transmembrane region" description="Helical" evidence="10">
    <location>
        <begin position="400"/>
        <end position="419"/>
    </location>
</feature>
<feature type="transmembrane region" description="Helical" evidence="10">
    <location>
        <begin position="369"/>
        <end position="388"/>
    </location>
</feature>
<evidence type="ECO:0000313" key="12">
    <source>
        <dbReference type="EMBL" id="EHB88536.1"/>
    </source>
</evidence>
<feature type="domain" description="Cation/H+ exchanger transmembrane" evidence="11">
    <location>
        <begin position="45"/>
        <end position="415"/>
    </location>
</feature>
<feature type="transmembrane region" description="Helical" evidence="10">
    <location>
        <begin position="206"/>
        <end position="230"/>
    </location>
</feature>
<keyword evidence="3" id="KW-0813">Transport</keyword>
<dbReference type="Gene3D" id="1.20.1530.20">
    <property type="match status" value="1"/>
</dbReference>
<proteinExistence type="inferred from homology"/>
<dbReference type="PANTHER" id="PTHR43562">
    <property type="entry name" value="NAPA-TYPE SODIUM/HYDROGEN ANTIPORTER"/>
    <property type="match status" value="1"/>
</dbReference>
<protein>
    <recommendedName>
        <fullName evidence="11">Cation/H+ exchanger transmembrane domain-containing protein</fullName>
    </recommendedName>
</protein>
<evidence type="ECO:0000256" key="6">
    <source>
        <dbReference type="ARBA" id="ARBA00022989"/>
    </source>
</evidence>
<feature type="compositionally biased region" description="Polar residues" evidence="9">
    <location>
        <begin position="465"/>
        <end position="480"/>
    </location>
</feature>
<sequence length="527" mass="54685">MFSTFSPLFLTDLGTSGALLASGTTLSEGSSHDSGQFVSIFWITLVALLSPILSRLTGKKIPDVVFLLIFGLLIGPNMLNLASSEGGIPLLKELGLGMLFLIAGFEINVSSLRSRQGYSAIATWVVCFALGMAGAAVITSFSHEMNTYIAVGVALSSTALGTLLPMLKSHGAAGTPVGNAVLVHGAVGELLPIFAISLLLSSRSPGMAIVVLLAFMVVAVITALIPHRLFAHVPGLRQIMAAEANTTGQTVLRLAMFLLATLIMCTALFDLDAVLGAFAAGLILRTLTPPAALHMMTRRLEVVGFTFMIPLFFVVSGMGIDVSAVVANPLGLLAVVVGILLCRGVPVLLAEHFFDTRSGLTTRAQKAQLALYSAAGLPIIVAVTEVATSSDLLEESTASLLVAGGALTVLLFPLWALGIRQAFGSGQPIQQEPSRKEQMNALKAQRNAQTKLATGMIPVVRLKSQPGSEPQPDSETQPESESPADAQPGSAEATGTSTGSSVASRAASRAGAKKRKGSAENTGSAEI</sequence>
<evidence type="ECO:0000259" key="11">
    <source>
        <dbReference type="Pfam" id="PF00999"/>
    </source>
</evidence>
<feature type="transmembrane region" description="Helical" evidence="10">
    <location>
        <begin position="326"/>
        <end position="349"/>
    </location>
</feature>
<dbReference type="InterPro" id="IPR006153">
    <property type="entry name" value="Cation/H_exchanger_TM"/>
</dbReference>
<keyword evidence="6 10" id="KW-1133">Transmembrane helix</keyword>
<keyword evidence="7" id="KW-0406">Ion transport</keyword>
<evidence type="ECO:0000256" key="9">
    <source>
        <dbReference type="SAM" id="MobiDB-lite"/>
    </source>
</evidence>
<feature type="region of interest" description="Disordered" evidence="9">
    <location>
        <begin position="463"/>
        <end position="527"/>
    </location>
</feature>
<comment type="similarity">
    <text evidence="2">Belongs to the monovalent cation:proton antiporter 2 (CPA2) transporter (TC 2.A.37) family.</text>
</comment>
<dbReference type="GO" id="GO:0016020">
    <property type="term" value="C:membrane"/>
    <property type="evidence" value="ECO:0007669"/>
    <property type="project" value="UniProtKB-SubCell"/>
</dbReference>
<keyword evidence="4" id="KW-0050">Antiport</keyword>
<feature type="transmembrane region" description="Helical" evidence="10">
    <location>
        <begin position="88"/>
        <end position="109"/>
    </location>
</feature>
<feature type="transmembrane region" description="Helical" evidence="10">
    <location>
        <begin position="64"/>
        <end position="82"/>
    </location>
</feature>
<gene>
    <name evidence="12" type="ORF">HMPREF0737_00315</name>
</gene>
<evidence type="ECO:0000256" key="5">
    <source>
        <dbReference type="ARBA" id="ARBA00022692"/>
    </source>
</evidence>
<dbReference type="Proteomes" id="UP000004897">
    <property type="component" value="Unassembled WGS sequence"/>
</dbReference>